<dbReference type="Proteomes" id="UP000001683">
    <property type="component" value="Chromosome"/>
</dbReference>
<dbReference type="EMBL" id="CP001034">
    <property type="protein sequence ID" value="ACB84216.1"/>
    <property type="molecule type" value="Genomic_DNA"/>
</dbReference>
<dbReference type="PANTHER" id="PTHR39158">
    <property type="entry name" value="OS08G0560600 PROTEIN"/>
    <property type="match status" value="1"/>
</dbReference>
<dbReference type="PANTHER" id="PTHR39158:SF1">
    <property type="entry name" value="DNAJ HOMOLOG SUBFAMILY C MEMBER 28"/>
    <property type="match status" value="1"/>
</dbReference>
<proteinExistence type="predicted"/>
<dbReference type="Pfam" id="PF09350">
    <property type="entry name" value="DJC28_CD"/>
    <property type="match status" value="1"/>
</dbReference>
<dbReference type="eggNOG" id="ENOG5032TNY">
    <property type="taxonomic scope" value="Bacteria"/>
</dbReference>
<organism evidence="2 3">
    <name type="scientific">Natranaerobius thermophilus (strain ATCC BAA-1301 / DSM 18059 / JW/NM-WN-LF)</name>
    <dbReference type="NCBI Taxonomy" id="457570"/>
    <lineage>
        <taxon>Bacteria</taxon>
        <taxon>Bacillati</taxon>
        <taxon>Bacillota</taxon>
        <taxon>Clostridia</taxon>
        <taxon>Natranaerobiales</taxon>
        <taxon>Natranaerobiaceae</taxon>
        <taxon>Natranaerobius</taxon>
    </lineage>
</organism>
<sequence length="123" mass="14604">MKLFEQMCEEKIRQAEQDGVFDNLPGKGKPLELQDLSQVPEELRAGYKILKNSGYLPEEVQLKKELVNLDDLIKACNDPDEKQDLKRQRNEKMLRFNQLMEKRSIKKTSAFKKYRNKIRQKFT</sequence>
<dbReference type="InParanoid" id="B2A6T5"/>
<evidence type="ECO:0000313" key="3">
    <source>
        <dbReference type="Proteomes" id="UP000001683"/>
    </source>
</evidence>
<accession>B2A6T5</accession>
<dbReference type="HOGENOM" id="CLU_129296_0_1_9"/>
<dbReference type="InterPro" id="IPR018961">
    <property type="entry name" value="DnaJ_homolog_subfam-C_membr-28"/>
</dbReference>
<feature type="domain" description="DnaJ homologue subfamily C member 28 conserved" evidence="1">
    <location>
        <begin position="7"/>
        <end position="73"/>
    </location>
</feature>
<dbReference type="STRING" id="457570.Nther_0621"/>
<protein>
    <recommendedName>
        <fullName evidence="1">DnaJ homologue subfamily C member 28 conserved domain-containing protein</fullName>
    </recommendedName>
</protein>
<dbReference type="OrthoDB" id="9798476at2"/>
<evidence type="ECO:0000259" key="1">
    <source>
        <dbReference type="Pfam" id="PF09350"/>
    </source>
</evidence>
<evidence type="ECO:0000313" key="2">
    <source>
        <dbReference type="EMBL" id="ACB84216.1"/>
    </source>
</evidence>
<dbReference type="InterPro" id="IPR052573">
    <property type="entry name" value="DnaJ_C_subfamily_28"/>
</dbReference>
<dbReference type="AlphaFoldDB" id="B2A6T5"/>
<name>B2A6T5_NATTJ</name>
<dbReference type="FunCoup" id="B2A6T5">
    <property type="interactions" value="2"/>
</dbReference>
<reference evidence="2 3" key="1">
    <citation type="submission" date="2008-04" db="EMBL/GenBank/DDBJ databases">
        <title>Complete sequence of chromosome of Natranaerobius thermophilus JW/NM-WN-LF.</title>
        <authorList>
            <consortium name="US DOE Joint Genome Institute"/>
            <person name="Copeland A."/>
            <person name="Lucas S."/>
            <person name="Lapidus A."/>
            <person name="Glavina del Rio T."/>
            <person name="Dalin E."/>
            <person name="Tice H."/>
            <person name="Bruce D."/>
            <person name="Goodwin L."/>
            <person name="Pitluck S."/>
            <person name="Chertkov O."/>
            <person name="Brettin T."/>
            <person name="Detter J.C."/>
            <person name="Han C."/>
            <person name="Kuske C.R."/>
            <person name="Schmutz J."/>
            <person name="Larimer F."/>
            <person name="Land M."/>
            <person name="Hauser L."/>
            <person name="Kyrpides N."/>
            <person name="Lykidis A."/>
            <person name="Mesbah N.M."/>
            <person name="Wiegel J."/>
        </authorList>
    </citation>
    <scope>NUCLEOTIDE SEQUENCE [LARGE SCALE GENOMIC DNA]</scope>
    <source>
        <strain evidence="3">ATCC BAA-1301 / DSM 18059 / JW/NM-WN-LF</strain>
    </source>
</reference>
<dbReference type="RefSeq" id="WP_012447101.1">
    <property type="nucleotide sequence ID" value="NC_010718.1"/>
</dbReference>
<keyword evidence="3" id="KW-1185">Reference proteome</keyword>
<gene>
    <name evidence="2" type="ordered locus">Nther_0621</name>
</gene>
<reference evidence="2 3" key="2">
    <citation type="journal article" date="2011" name="J. Bacteriol.">
        <title>Complete genome sequence of the anaerobic, halophilic alkalithermophile Natranaerobius thermophilus JW/NM-WN-LF.</title>
        <authorList>
            <person name="Zhao B."/>
            <person name="Mesbah N.M."/>
            <person name="Dalin E."/>
            <person name="Goodwin L."/>
            <person name="Nolan M."/>
            <person name="Pitluck S."/>
            <person name="Chertkov O."/>
            <person name="Brettin T.S."/>
            <person name="Han J."/>
            <person name="Larimer F.W."/>
            <person name="Land M.L."/>
            <person name="Hauser L."/>
            <person name="Kyrpides N."/>
            <person name="Wiegel J."/>
        </authorList>
    </citation>
    <scope>NUCLEOTIDE SEQUENCE [LARGE SCALE GENOMIC DNA]</scope>
    <source>
        <strain evidence="3">ATCC BAA-1301 / DSM 18059 / JW/NM-WN-LF</strain>
    </source>
</reference>
<dbReference type="KEGG" id="nth:Nther_0621"/>